<comment type="caution">
    <text evidence="1">The sequence shown here is derived from an EMBL/GenBank/DDBJ whole genome shotgun (WGS) entry which is preliminary data.</text>
</comment>
<name>A0A124DXX0_PAEAM</name>
<dbReference type="Proteomes" id="UP000069697">
    <property type="component" value="Unassembled WGS sequence"/>
</dbReference>
<accession>A0A124DXX0</accession>
<dbReference type="AlphaFoldDB" id="A0A124DXX0"/>
<protein>
    <submittedName>
        <fullName evidence="1">Uncharacterized protein</fullName>
    </submittedName>
</protein>
<reference evidence="1 2" key="1">
    <citation type="journal article" date="2016" name="Genome Announc.">
        <title>Draft Genome Sequence of Paenibacillus amylolyticus Heshi-A3, Isolated from Fermented Rice Bran in a Japanese Fermented Seafood Dish.</title>
        <authorList>
            <person name="Akuzawa S."/>
            <person name="Nagaoka J."/>
            <person name="Kanekatsu M."/>
            <person name="Kubota E."/>
            <person name="Ohtake R."/>
            <person name="Suzuki T."/>
            <person name="Kanesaki Y."/>
        </authorList>
    </citation>
    <scope>NUCLEOTIDE SEQUENCE [LARGE SCALE GENOMIC DNA]</scope>
    <source>
        <strain evidence="1 2">Heshi-A3</strain>
    </source>
</reference>
<evidence type="ECO:0000313" key="2">
    <source>
        <dbReference type="Proteomes" id="UP000069697"/>
    </source>
</evidence>
<evidence type="ECO:0000313" key="1">
    <source>
        <dbReference type="EMBL" id="GAS82385.1"/>
    </source>
</evidence>
<gene>
    <name evidence="1" type="ORF">PAHA3_2459</name>
</gene>
<sequence length="762" mass="83298">MRKMYPAIVNSPKTELTAAITQAQTDISVTDTSVLLPGEGIAVIGNGETAETITYTSVEGNTLKGCLRGYQGIAQAWTPGTRVARNFAAADWDAARENIMELADRLDTPERSAITLQPGIRIVQANQNAAFRLAGLQGRTVLNYQSQIGIIGVLNPYVIRYGENLIPPFYEWTKTGHTSNDTDAYGLLGTLVSAAIGSDAFASCNIDVIGDQDYTLSNPVSSTGFMRISTYNSAGTRIQGIFVKPGESKTIKIATTAVRLSVVLSGVTAYTDEFDSTKWTWQAGTSRIFKNPMLVIGNIAKPFKPREDAMLAFQTELHANPDTGANPDIVFDRDGQYFKLAKWKKLILNEELSYANYSTGSTNGFKRVRVLSYPAYDPSTWSPVGTKYNGIQLSRGNIEIADALYGSTDGSLLAINISNSDSGWGDSYTPTTDEIKAYFMGWKMYDVTVSSSGQGVYNGSAGANKRWAYRSDGVSATYAGGTSTLPTAKASNWMHYQLLYQLAMPTVEPITSEGQLTFIEGDNQVEVGTGIVLRELAKPQASPNYYNVNASSLPMGRLSKAVSRYLGVYKAGRKEPWEFVVESYNGVGFVRSPISQYDSSAAYSVTYLMLDKYPAAEMMGTYAENEKALQLDTVRTLQENTTRISVLENKKAEKDNPAWITPTLLNGWTKYNDFVQNVQYYKDSLGNVQLKGLIKPGVYAVPVFQLPQGYRPKLQYNFGTVGSHSSTQVAAQVNVNPSGTLMIMSTANEWVSLDGISFQAEQ</sequence>
<organism evidence="1 2">
    <name type="scientific">Paenibacillus amylolyticus</name>
    <dbReference type="NCBI Taxonomy" id="1451"/>
    <lineage>
        <taxon>Bacteria</taxon>
        <taxon>Bacillati</taxon>
        <taxon>Bacillota</taxon>
        <taxon>Bacilli</taxon>
        <taxon>Bacillales</taxon>
        <taxon>Paenibacillaceae</taxon>
        <taxon>Paenibacillus</taxon>
    </lineage>
</organism>
<dbReference type="RefSeq" id="WP_062834937.1">
    <property type="nucleotide sequence ID" value="NZ_BCNV01000001.1"/>
</dbReference>
<dbReference type="EMBL" id="BCNV01000001">
    <property type="protein sequence ID" value="GAS82385.1"/>
    <property type="molecule type" value="Genomic_DNA"/>
</dbReference>
<proteinExistence type="predicted"/>
<reference evidence="2" key="2">
    <citation type="submission" date="2016-01" db="EMBL/GenBank/DDBJ databases">
        <title>Draft Genome Sequence of Paenibacillus amylolyticus Heshi-A3 that Was Isolated from Fermented Rice Bran with Aging Salted Mackerel, Which Was Named Heshiko as Traditional Fermented Seafood in Japan.</title>
        <authorList>
            <person name="Akuzawa S."/>
            <person name="Nakagawa J."/>
            <person name="Kanekatsu T."/>
            <person name="Kubota E."/>
            <person name="Ohtake R."/>
            <person name="Suzuki T."/>
            <person name="Kanesaki Y."/>
        </authorList>
    </citation>
    <scope>NUCLEOTIDE SEQUENCE [LARGE SCALE GENOMIC DNA]</scope>
    <source>
        <strain evidence="2">Heshi-A3</strain>
    </source>
</reference>